<protein>
    <recommendedName>
        <fullName evidence="4">Biopolymer transport protein ExbD/TolR</fullName>
    </recommendedName>
</protein>
<keyword evidence="1" id="KW-0812">Transmembrane</keyword>
<gene>
    <name evidence="2" type="ordered locus">SAR116_1689</name>
</gene>
<reference evidence="2 3" key="1">
    <citation type="journal article" date="2010" name="J. Bacteriol.">
        <title>Complete genome sequence of "Candidatus Puniceispirillum marinum" IMCC1322, a representative of the SAR116 clade in the Alphaproteobacteria.</title>
        <authorList>
            <person name="Oh H.M."/>
            <person name="Kwon K.K."/>
            <person name="Kang I."/>
            <person name="Kang S.G."/>
            <person name="Lee J.H."/>
            <person name="Kim S.J."/>
            <person name="Cho J.C."/>
        </authorList>
    </citation>
    <scope>NUCLEOTIDE SEQUENCE [LARGE SCALE GENOMIC DNA]</scope>
    <source>
        <strain evidence="2 3">IMCC1322</strain>
    </source>
</reference>
<dbReference type="RefSeq" id="WP_013046559.1">
    <property type="nucleotide sequence ID" value="NC_014010.1"/>
</dbReference>
<evidence type="ECO:0008006" key="4">
    <source>
        <dbReference type="Google" id="ProtNLM"/>
    </source>
</evidence>
<keyword evidence="1" id="KW-0472">Membrane</keyword>
<feature type="transmembrane region" description="Helical" evidence="1">
    <location>
        <begin position="12"/>
        <end position="32"/>
    </location>
</feature>
<dbReference type="STRING" id="488538.SAR116_1689"/>
<keyword evidence="3" id="KW-1185">Reference proteome</keyword>
<dbReference type="HOGENOM" id="CLU_1813474_0_0_5"/>
<dbReference type="KEGG" id="apb:SAR116_1689"/>
<organism evidence="2 3">
    <name type="scientific">Puniceispirillum marinum (strain IMCC1322)</name>
    <dbReference type="NCBI Taxonomy" id="488538"/>
    <lineage>
        <taxon>Bacteria</taxon>
        <taxon>Pseudomonadati</taxon>
        <taxon>Pseudomonadota</taxon>
        <taxon>Alphaproteobacteria</taxon>
        <taxon>Candidatus Puniceispirillales</taxon>
        <taxon>Candidatus Puniceispirillaceae</taxon>
        <taxon>Candidatus Puniceispirillum</taxon>
    </lineage>
</organism>
<sequence>MIDDGANPLAEVALALAMAFFSLMVLTLFAVVHQPEATIVDSMVVQKSVSEAVSEPPQLVILHANGLFDEMLRPIDADGLPVGKPITLGVQADLTMSEMMRFKQAHPSLDLKISELTPEWSDLLNAKLGGSDE</sequence>
<dbReference type="Proteomes" id="UP000007460">
    <property type="component" value="Chromosome"/>
</dbReference>
<dbReference type="AlphaFoldDB" id="D5BUI5"/>
<proteinExistence type="predicted"/>
<evidence type="ECO:0000256" key="1">
    <source>
        <dbReference type="SAM" id="Phobius"/>
    </source>
</evidence>
<evidence type="ECO:0000313" key="2">
    <source>
        <dbReference type="EMBL" id="ADE39932.1"/>
    </source>
</evidence>
<dbReference type="EMBL" id="CP001751">
    <property type="protein sequence ID" value="ADE39932.1"/>
    <property type="molecule type" value="Genomic_DNA"/>
</dbReference>
<evidence type="ECO:0000313" key="3">
    <source>
        <dbReference type="Proteomes" id="UP000007460"/>
    </source>
</evidence>
<keyword evidence="1" id="KW-1133">Transmembrane helix</keyword>
<accession>D5BUI5</accession>
<name>D5BUI5_PUNMI</name>